<name>A0A0A8YWC5_ARUDO</name>
<organism evidence="1">
    <name type="scientific">Arundo donax</name>
    <name type="common">Giant reed</name>
    <name type="synonym">Donax arundinaceus</name>
    <dbReference type="NCBI Taxonomy" id="35708"/>
    <lineage>
        <taxon>Eukaryota</taxon>
        <taxon>Viridiplantae</taxon>
        <taxon>Streptophyta</taxon>
        <taxon>Embryophyta</taxon>
        <taxon>Tracheophyta</taxon>
        <taxon>Spermatophyta</taxon>
        <taxon>Magnoliopsida</taxon>
        <taxon>Liliopsida</taxon>
        <taxon>Poales</taxon>
        <taxon>Poaceae</taxon>
        <taxon>PACMAD clade</taxon>
        <taxon>Arundinoideae</taxon>
        <taxon>Arundineae</taxon>
        <taxon>Arundo</taxon>
    </lineage>
</organism>
<accession>A0A0A8YWC5</accession>
<dbReference type="EMBL" id="GBRH01269100">
    <property type="protein sequence ID" value="JAD28795.1"/>
    <property type="molecule type" value="Transcribed_RNA"/>
</dbReference>
<sequence length="39" mass="4342">MVKESMSLSAFIMRSLLSLCLKLDCFGAPCIFLVSQFVL</sequence>
<dbReference type="AlphaFoldDB" id="A0A0A8YWC5"/>
<reference evidence="1" key="2">
    <citation type="journal article" date="2015" name="Data Brief">
        <title>Shoot transcriptome of the giant reed, Arundo donax.</title>
        <authorList>
            <person name="Barrero R.A."/>
            <person name="Guerrero F.D."/>
            <person name="Moolhuijzen P."/>
            <person name="Goolsby J.A."/>
            <person name="Tidwell J."/>
            <person name="Bellgard S.E."/>
            <person name="Bellgard M.I."/>
        </authorList>
    </citation>
    <scope>NUCLEOTIDE SEQUENCE</scope>
    <source>
        <tissue evidence="1">Shoot tissue taken approximately 20 cm above the soil surface</tissue>
    </source>
</reference>
<evidence type="ECO:0000313" key="1">
    <source>
        <dbReference type="EMBL" id="JAD28795.1"/>
    </source>
</evidence>
<protein>
    <submittedName>
        <fullName evidence="1">Uncharacterized protein</fullName>
    </submittedName>
</protein>
<proteinExistence type="predicted"/>
<reference evidence="1" key="1">
    <citation type="submission" date="2014-09" db="EMBL/GenBank/DDBJ databases">
        <authorList>
            <person name="Magalhaes I.L.F."/>
            <person name="Oliveira U."/>
            <person name="Santos F.R."/>
            <person name="Vidigal T.H.D.A."/>
            <person name="Brescovit A.D."/>
            <person name="Santos A.J."/>
        </authorList>
    </citation>
    <scope>NUCLEOTIDE SEQUENCE</scope>
    <source>
        <tissue evidence="1">Shoot tissue taken approximately 20 cm above the soil surface</tissue>
    </source>
</reference>